<dbReference type="Proteomes" id="UP001171945">
    <property type="component" value="Unassembled WGS sequence"/>
</dbReference>
<dbReference type="Pfam" id="PF25023">
    <property type="entry name" value="TEN_YD-shell"/>
    <property type="match status" value="1"/>
</dbReference>
<reference evidence="3" key="1">
    <citation type="submission" date="2023-06" db="EMBL/GenBank/DDBJ databases">
        <title>Uncultivated large filamentous bacteria from sulfidic sediments reveal new species and different genomic features in energy metabolism and defense.</title>
        <authorList>
            <person name="Fonseca A."/>
        </authorList>
    </citation>
    <scope>NUCLEOTIDE SEQUENCE</scope>
    <source>
        <strain evidence="3">HSG4</strain>
    </source>
</reference>
<keyword evidence="1" id="KW-0677">Repeat</keyword>
<dbReference type="EMBL" id="JAUCGM010000209">
    <property type="protein sequence ID" value="MDM8562586.1"/>
    <property type="molecule type" value="Genomic_DNA"/>
</dbReference>
<dbReference type="NCBIfam" id="TIGR01643">
    <property type="entry name" value="YD_repeat_2x"/>
    <property type="match status" value="5"/>
</dbReference>
<dbReference type="InterPro" id="IPR050708">
    <property type="entry name" value="T6SS_VgrG/RHS"/>
</dbReference>
<feature type="non-terminal residue" evidence="3">
    <location>
        <position position="910"/>
    </location>
</feature>
<dbReference type="PANTHER" id="PTHR32305">
    <property type="match status" value="1"/>
</dbReference>
<name>A0ABT7VSE4_9GAMM</name>
<dbReference type="InterPro" id="IPR056823">
    <property type="entry name" value="TEN-like_YD-shell"/>
</dbReference>
<dbReference type="InterPro" id="IPR006530">
    <property type="entry name" value="YD"/>
</dbReference>
<gene>
    <name evidence="3" type="ORF">QUF54_04450</name>
</gene>
<evidence type="ECO:0000313" key="4">
    <source>
        <dbReference type="Proteomes" id="UP001171945"/>
    </source>
</evidence>
<organism evidence="3 4">
    <name type="scientific">Candidatus Marithioploca araucensis</name>
    <dbReference type="NCBI Taxonomy" id="70273"/>
    <lineage>
        <taxon>Bacteria</taxon>
        <taxon>Pseudomonadati</taxon>
        <taxon>Pseudomonadota</taxon>
        <taxon>Gammaproteobacteria</taxon>
        <taxon>Thiotrichales</taxon>
        <taxon>Thiotrichaceae</taxon>
        <taxon>Candidatus Marithioploca</taxon>
    </lineage>
</organism>
<evidence type="ECO:0000256" key="1">
    <source>
        <dbReference type="ARBA" id="ARBA00022737"/>
    </source>
</evidence>
<dbReference type="InterPro" id="IPR031325">
    <property type="entry name" value="RHS_repeat"/>
</dbReference>
<dbReference type="PANTHER" id="PTHR32305:SF15">
    <property type="entry name" value="PROTEIN RHSA-RELATED"/>
    <property type="match status" value="1"/>
</dbReference>
<proteinExistence type="predicted"/>
<dbReference type="Gene3D" id="2.180.10.10">
    <property type="entry name" value="RHS repeat-associated core"/>
    <property type="match status" value="3"/>
</dbReference>
<evidence type="ECO:0000259" key="2">
    <source>
        <dbReference type="Pfam" id="PF25023"/>
    </source>
</evidence>
<evidence type="ECO:0000313" key="3">
    <source>
        <dbReference type="EMBL" id="MDM8562586.1"/>
    </source>
</evidence>
<protein>
    <recommendedName>
        <fullName evidence="2">Teneurin-like YD-shell domain-containing protein</fullName>
    </recommendedName>
</protein>
<accession>A0ABT7VSE4</accession>
<feature type="non-terminal residue" evidence="3">
    <location>
        <position position="1"/>
    </location>
</feature>
<comment type="caution">
    <text evidence="3">The sequence shown here is derived from an EMBL/GenBank/DDBJ whole genome shotgun (WGS) entry which is preliminary data.</text>
</comment>
<sequence>IENQLNFVVKDYTYGLMSELIGFKDAEERAWTLSRDELSRITQIQGPLGSHSAFNYNAVGKIVDAIDAMGRVDHTEYDALYHAISVIRNYKPGAVANADTNVTTLYGYNLLGDVLQTTDSKGNSTHYQYDVQGRKISKQNAEGHEWQYTYDPMGNLLAVLNPRGYTTQIEYTSTYQIHKVVNPEQHALTLLYNLNGKLTDKIDRRGVITHNEYNELDRLVERISNFKEGTAADHETNVKTAFEYDLAGNLRFLTNPRGFKAELRYDAANRRTEVIDFEQGSTRLVYDKVDNVLNLTDANDNSTHYQYDDLDQLVAVINAENETKRFEYDVVGNRTALIEADATVTAYDYDAIYRLNGVIQNFKADAPSANDVNVATQYGYDARGLLTSILNANDNITLFEYDKVGQLIREIDPLNKVWAYTYDGVGNKVSRQDAKGNLTAYSYLPDDQLQQIGYFDGTSVQYSYDPNNNRTSMQDGLGTTNWTYDPLNRRIAQDDPFSRVLQTAYDAASNRVGLVYADGNEVDYAYSPNNWLATVTDPHGQVTAYERDKVGNITHTANPNAMVTDKTYDKVYRVLTLANRQVEGAKKTHSAFDYAYNLVGHVTQVVKEYGWQQPSEITETYTYDGLHRLATTTISPLKNNGDDVVMAYGYDAVGNRLAWDSNDDLTTQEPFDGFSKEYEYNAGNQVLKLVMDSDKPNGDLLLSFLYDNNGNRINKLKEGEHGVDHFSTDYSYDPENRLLVAQNYQIEAGDKRTDRDVSWLDYDGGGRRLAKHYDPKLNKPKGGGVDKEVQYVFDGLDPVAEYNMLNGQRTDFYRGAANRLLTMHSYKGGTQGNKYWYHHNFKGDVSGLTKHNGNSHHNYRYDPYGGVVPANGNFTDPHNHYTLTGKEYDESMGLVWFGARHYDPETGVWV</sequence>
<dbReference type="Pfam" id="PF05593">
    <property type="entry name" value="RHS_repeat"/>
    <property type="match status" value="2"/>
</dbReference>
<feature type="domain" description="Teneurin-like YD-shell" evidence="2">
    <location>
        <begin position="286"/>
        <end position="451"/>
    </location>
</feature>
<keyword evidence="4" id="KW-1185">Reference proteome</keyword>